<feature type="compositionally biased region" description="Polar residues" evidence="1">
    <location>
        <begin position="337"/>
        <end position="349"/>
    </location>
</feature>
<feature type="region of interest" description="Disordered" evidence="1">
    <location>
        <begin position="312"/>
        <end position="349"/>
    </location>
</feature>
<name>E4YDP4_OIKDI</name>
<dbReference type="PANTHER" id="PTHR10361">
    <property type="entry name" value="SODIUM-BILE ACID COTRANSPORTER"/>
    <property type="match status" value="1"/>
</dbReference>
<feature type="transmembrane region" description="Helical" evidence="2">
    <location>
        <begin position="161"/>
        <end position="179"/>
    </location>
</feature>
<feature type="transmembrane region" description="Helical" evidence="2">
    <location>
        <begin position="129"/>
        <end position="149"/>
    </location>
</feature>
<dbReference type="Proteomes" id="UP000011014">
    <property type="component" value="Unassembled WGS sequence"/>
</dbReference>
<gene>
    <name evidence="3" type="ORF">GSOID_T00021581001</name>
</gene>
<evidence type="ECO:0000256" key="2">
    <source>
        <dbReference type="SAM" id="Phobius"/>
    </source>
</evidence>
<dbReference type="EMBL" id="FN654435">
    <property type="protein sequence ID" value="CBY33655.1"/>
    <property type="molecule type" value="Genomic_DNA"/>
</dbReference>
<dbReference type="Gene3D" id="1.20.1530.20">
    <property type="match status" value="1"/>
</dbReference>
<accession>E4YDP4</accession>
<dbReference type="InterPro" id="IPR004710">
    <property type="entry name" value="Bilac:Na_transpt"/>
</dbReference>
<organism evidence="3">
    <name type="scientific">Oikopleura dioica</name>
    <name type="common">Tunicate</name>
    <dbReference type="NCBI Taxonomy" id="34765"/>
    <lineage>
        <taxon>Eukaryota</taxon>
        <taxon>Metazoa</taxon>
        <taxon>Chordata</taxon>
        <taxon>Tunicata</taxon>
        <taxon>Appendicularia</taxon>
        <taxon>Copelata</taxon>
        <taxon>Oikopleuridae</taxon>
        <taxon>Oikopleura</taxon>
    </lineage>
</organism>
<feature type="transmembrane region" description="Helical" evidence="2">
    <location>
        <begin position="273"/>
        <end position="303"/>
    </location>
</feature>
<sequence length="349" mass="38819">MGIYYENYPNMTEWYSNFLAYNDSRDGKLPLADLENKNISIMNTIASAWLMFAMGLATDANVFLKVIKNIPLCLNGSLTQFIVMPVIGIVFLQIMTFHELGFMPAFMELLPFIVDLGDNKDLFKIPFAAIGENLGIICGALIVGIFISYLQQEIAAKASKIMTPIGYLYVICCAVISLVKFFPYGIITRNILIFAFLNGPIGGALSYLLSYPLGKASNKLTKTKSAKCCGNKDSIVWKDFHTIAIETGNQNAVVSQLIMLSAYTAGEPTPEQAYFLGFIVPFPIFMVLIGQAETIVILITFAFGRLFKNRGKVNQEDKEEQPPKYEDIEKSSKSENGKINFSYTSESDF</sequence>
<dbReference type="PANTHER" id="PTHR10361:SF28">
    <property type="entry name" value="P3 PROTEIN-RELATED"/>
    <property type="match status" value="1"/>
</dbReference>
<keyword evidence="2" id="KW-1133">Transmembrane helix</keyword>
<protein>
    <submittedName>
        <fullName evidence="3">Uncharacterized protein</fullName>
    </submittedName>
</protein>
<keyword evidence="2" id="KW-0812">Transmembrane</keyword>
<feature type="transmembrane region" description="Helical" evidence="2">
    <location>
        <begin position="191"/>
        <end position="209"/>
    </location>
</feature>
<reference evidence="3" key="1">
    <citation type="journal article" date="2010" name="Science">
        <title>Plasticity of animal genome architecture unmasked by rapid evolution of a pelagic tunicate.</title>
        <authorList>
            <person name="Denoeud F."/>
            <person name="Henriet S."/>
            <person name="Mungpakdee S."/>
            <person name="Aury J.M."/>
            <person name="Da Silva C."/>
            <person name="Brinkmann H."/>
            <person name="Mikhaleva J."/>
            <person name="Olsen L.C."/>
            <person name="Jubin C."/>
            <person name="Canestro C."/>
            <person name="Bouquet J.M."/>
            <person name="Danks G."/>
            <person name="Poulain J."/>
            <person name="Campsteijn C."/>
            <person name="Adamski M."/>
            <person name="Cross I."/>
            <person name="Yadetie F."/>
            <person name="Muffato M."/>
            <person name="Louis A."/>
            <person name="Butcher S."/>
            <person name="Tsagkogeorga G."/>
            <person name="Konrad A."/>
            <person name="Singh S."/>
            <person name="Jensen M.F."/>
            <person name="Cong E.H."/>
            <person name="Eikeseth-Otteraa H."/>
            <person name="Noel B."/>
            <person name="Anthouard V."/>
            <person name="Porcel B.M."/>
            <person name="Kachouri-Lafond R."/>
            <person name="Nishino A."/>
            <person name="Ugolini M."/>
            <person name="Chourrout P."/>
            <person name="Nishida H."/>
            <person name="Aasland R."/>
            <person name="Huzurbazar S."/>
            <person name="Westhof E."/>
            <person name="Delsuc F."/>
            <person name="Lehrach H."/>
            <person name="Reinhardt R."/>
            <person name="Weissenbach J."/>
            <person name="Roy S.W."/>
            <person name="Artiguenave F."/>
            <person name="Postlethwait J.H."/>
            <person name="Manak J.R."/>
            <person name="Thompson E.M."/>
            <person name="Jaillon O."/>
            <person name="Du Pasquier L."/>
            <person name="Boudinot P."/>
            <person name="Liberles D.A."/>
            <person name="Volff J.N."/>
            <person name="Philippe H."/>
            <person name="Lenhard B."/>
            <person name="Roest Crollius H."/>
            <person name="Wincker P."/>
            <person name="Chourrout D."/>
        </authorList>
    </citation>
    <scope>NUCLEOTIDE SEQUENCE [LARGE SCALE GENOMIC DNA]</scope>
</reference>
<evidence type="ECO:0000256" key="1">
    <source>
        <dbReference type="SAM" id="MobiDB-lite"/>
    </source>
</evidence>
<keyword evidence="2" id="KW-0472">Membrane</keyword>
<feature type="transmembrane region" description="Helical" evidence="2">
    <location>
        <begin position="72"/>
        <end position="94"/>
    </location>
</feature>
<dbReference type="InterPro" id="IPR038770">
    <property type="entry name" value="Na+/solute_symporter_sf"/>
</dbReference>
<proteinExistence type="predicted"/>
<evidence type="ECO:0000313" key="3">
    <source>
        <dbReference type="EMBL" id="CBY33655.1"/>
    </source>
</evidence>
<dbReference type="AlphaFoldDB" id="E4YDP4"/>
<feature type="transmembrane region" description="Helical" evidence="2">
    <location>
        <begin position="39"/>
        <end position="60"/>
    </location>
</feature>
<feature type="compositionally biased region" description="Basic and acidic residues" evidence="1">
    <location>
        <begin position="313"/>
        <end position="336"/>
    </location>
</feature>